<dbReference type="PROSITE" id="PS50097">
    <property type="entry name" value="BTB"/>
    <property type="match status" value="1"/>
</dbReference>
<dbReference type="Pfam" id="PF00651">
    <property type="entry name" value="BTB"/>
    <property type="match status" value="1"/>
</dbReference>
<evidence type="ECO:0000313" key="4">
    <source>
        <dbReference type="Proteomes" id="UP001174691"/>
    </source>
</evidence>
<feature type="compositionally biased region" description="Pro residues" evidence="1">
    <location>
        <begin position="299"/>
        <end position="314"/>
    </location>
</feature>
<feature type="region of interest" description="Disordered" evidence="1">
    <location>
        <begin position="1"/>
        <end position="48"/>
    </location>
</feature>
<evidence type="ECO:0000259" key="2">
    <source>
        <dbReference type="PROSITE" id="PS50097"/>
    </source>
</evidence>
<evidence type="ECO:0000256" key="1">
    <source>
        <dbReference type="SAM" id="MobiDB-lite"/>
    </source>
</evidence>
<protein>
    <submittedName>
        <fullName evidence="3">BTB/POZ domain-containing protein</fullName>
    </submittedName>
</protein>
<dbReference type="PANTHER" id="PTHR47843">
    <property type="entry name" value="BTB DOMAIN-CONTAINING PROTEIN-RELATED"/>
    <property type="match status" value="1"/>
</dbReference>
<dbReference type="InterPro" id="IPR011333">
    <property type="entry name" value="SKP1/BTB/POZ_sf"/>
</dbReference>
<dbReference type="Gene3D" id="3.30.710.10">
    <property type="entry name" value="Potassium Channel Kv1.1, Chain A"/>
    <property type="match status" value="1"/>
</dbReference>
<organism evidence="3 4">
    <name type="scientific">Coniochaeta hoffmannii</name>
    <dbReference type="NCBI Taxonomy" id="91930"/>
    <lineage>
        <taxon>Eukaryota</taxon>
        <taxon>Fungi</taxon>
        <taxon>Dikarya</taxon>
        <taxon>Ascomycota</taxon>
        <taxon>Pezizomycotina</taxon>
        <taxon>Sordariomycetes</taxon>
        <taxon>Sordariomycetidae</taxon>
        <taxon>Coniochaetales</taxon>
        <taxon>Coniochaetaceae</taxon>
        <taxon>Coniochaeta</taxon>
    </lineage>
</organism>
<dbReference type="SUPFAM" id="SSF54695">
    <property type="entry name" value="POZ domain"/>
    <property type="match status" value="1"/>
</dbReference>
<proteinExistence type="predicted"/>
<gene>
    <name evidence="3" type="ORF">NKR19_g873</name>
</gene>
<reference evidence="3" key="1">
    <citation type="submission" date="2022-07" db="EMBL/GenBank/DDBJ databases">
        <title>Fungi with potential for degradation of polypropylene.</title>
        <authorList>
            <person name="Gostincar C."/>
        </authorList>
    </citation>
    <scope>NUCLEOTIDE SEQUENCE</scope>
    <source>
        <strain evidence="3">EXF-13287</strain>
    </source>
</reference>
<evidence type="ECO:0000313" key="3">
    <source>
        <dbReference type="EMBL" id="KAJ9164886.1"/>
    </source>
</evidence>
<dbReference type="PANTHER" id="PTHR47843:SF6">
    <property type="entry name" value="BTB DOMAIN-CONTAINING PROTEIN"/>
    <property type="match status" value="1"/>
</dbReference>
<dbReference type="EMBL" id="JANBVN010000008">
    <property type="protein sequence ID" value="KAJ9164886.1"/>
    <property type="molecule type" value="Genomic_DNA"/>
</dbReference>
<sequence length="484" mass="53696">MSASRSRRSASVPGTVGAPVGNAGAGAAEGSSSSTTTDGNNGQDLRTLGDVMRAPSSTLPDVIVLNSLPDETDRKEVLDPKEDLWLTTADGRYNCPIVPLNVGQPPYRETFYVHRDILIKYEYFRTALCGPYIESSNQALTFPDEDPNTFHFLVAYVYEGRYDPLKPIASVLIPDADKGKGKGITLSPFDDSSGDDSATSLGSNISAQSRRRRDRRRRRADRHFERMRQKHPGAHRPNCGCPTCLSASGPPCWACSAPRAPPPPQPIHPPAGVVMVDRDGVPHNRQRPPRPAGRRQHNYPPPPFQAPPPPPPPGGWRMPEGRIFGEDLRTWLLAYELNIDVYILANKYLMEGFKREVAKATIDMLETAGSDAAVPRVLQLCSKLRHGLPDSDPLLKMVFARVGFLQTLLWRKEPESTERFLHENPEVATSILRETVVRREEDYGGRTLPSMERPWSPPYEFTGGQGGVYRAPVPYGNYAGRPRW</sequence>
<dbReference type="InterPro" id="IPR000210">
    <property type="entry name" value="BTB/POZ_dom"/>
</dbReference>
<dbReference type="CDD" id="cd18186">
    <property type="entry name" value="BTB_POZ_ZBTB_KLHL-like"/>
    <property type="match status" value="1"/>
</dbReference>
<feature type="compositionally biased region" description="Polar residues" evidence="1">
    <location>
        <begin position="195"/>
        <end position="208"/>
    </location>
</feature>
<feature type="compositionally biased region" description="Low complexity" evidence="1">
    <location>
        <begin position="9"/>
        <end position="42"/>
    </location>
</feature>
<feature type="region of interest" description="Disordered" evidence="1">
    <location>
        <begin position="184"/>
        <end position="238"/>
    </location>
</feature>
<feature type="region of interest" description="Disordered" evidence="1">
    <location>
        <begin position="264"/>
        <end position="317"/>
    </location>
</feature>
<feature type="compositionally biased region" description="Basic residues" evidence="1">
    <location>
        <begin position="284"/>
        <end position="297"/>
    </location>
</feature>
<dbReference type="Proteomes" id="UP001174691">
    <property type="component" value="Unassembled WGS sequence"/>
</dbReference>
<dbReference type="AlphaFoldDB" id="A0AA38VPJ3"/>
<comment type="caution">
    <text evidence="3">The sequence shown here is derived from an EMBL/GenBank/DDBJ whole genome shotgun (WGS) entry which is preliminary data.</text>
</comment>
<name>A0AA38VPJ3_9PEZI</name>
<accession>A0AA38VPJ3</accession>
<feature type="compositionally biased region" description="Basic residues" evidence="1">
    <location>
        <begin position="209"/>
        <end position="221"/>
    </location>
</feature>
<feature type="domain" description="BTB" evidence="2">
    <location>
        <begin position="98"/>
        <end position="166"/>
    </location>
</feature>
<keyword evidence="4" id="KW-1185">Reference proteome</keyword>